<keyword evidence="3" id="KW-1185">Reference proteome</keyword>
<dbReference type="InterPro" id="IPR006912">
    <property type="entry name" value="Harbinger_derived_prot"/>
</dbReference>
<comment type="caution">
    <text evidence="2">The sequence shown here is derived from an EMBL/GenBank/DDBJ whole genome shotgun (WGS) entry which is preliminary data.</text>
</comment>
<proteinExistence type="predicted"/>
<evidence type="ECO:0000256" key="1">
    <source>
        <dbReference type="SAM" id="MobiDB-lite"/>
    </source>
</evidence>
<accession>A0AAD8JUG2</accession>
<dbReference type="AlphaFoldDB" id="A0AAD8JUG2"/>
<organism evidence="2 3">
    <name type="scientific">Tagetes erecta</name>
    <name type="common">African marigold</name>
    <dbReference type="NCBI Taxonomy" id="13708"/>
    <lineage>
        <taxon>Eukaryota</taxon>
        <taxon>Viridiplantae</taxon>
        <taxon>Streptophyta</taxon>
        <taxon>Embryophyta</taxon>
        <taxon>Tracheophyta</taxon>
        <taxon>Spermatophyta</taxon>
        <taxon>Magnoliopsida</taxon>
        <taxon>eudicotyledons</taxon>
        <taxon>Gunneridae</taxon>
        <taxon>Pentapetalae</taxon>
        <taxon>asterids</taxon>
        <taxon>campanulids</taxon>
        <taxon>Asterales</taxon>
        <taxon>Asteraceae</taxon>
        <taxon>Asteroideae</taxon>
        <taxon>Heliantheae alliance</taxon>
        <taxon>Tageteae</taxon>
        <taxon>Tagetes</taxon>
    </lineage>
</organism>
<name>A0AAD8JUG2_TARER</name>
<feature type="compositionally biased region" description="Acidic residues" evidence="1">
    <location>
        <begin position="15"/>
        <end position="26"/>
    </location>
</feature>
<sequence length="437" mass="50934">MSSSSSQLYNRLLNDDDDTSSDEYEEEMTVTSAMSFVVRGLFEETENTTNPIRKRVSLERDRAKANENLMKDYFVESPTYPDPNTFRRRFRMSKRLFLRIVNDLESDDSYFKQKRDARGLLGFTGIQKCTSALRVLAYGNTTDINDEYLKMSEKTTRDTLEHFTKGIIKIYGQRYLRKPTWNDLQRIYEVHQEVHGLPGMIGSIDCMHWEWFNCPTAWRGQHTRGDQGVPTLMLQAVALYDLWIWHAHFGTAGSNNDLNVLEESSIIEDVVSGGAPIACFYANGNYHPHGYYLGDGIYPEYPIFAVTYRDPIDEKRAYFKKVQESSRKDIERCFGVLQQRWHIIQHPCRLWTKDKIRDVMYACIILHNMILEDDGNAICQNYTPDQVEEEITQATFEERVANDAYLRNKHEHYVLMADLIEHAWSVRTIPDNDDDAS</sequence>
<evidence type="ECO:0008006" key="4">
    <source>
        <dbReference type="Google" id="ProtNLM"/>
    </source>
</evidence>
<dbReference type="Proteomes" id="UP001229421">
    <property type="component" value="Unassembled WGS sequence"/>
</dbReference>
<feature type="region of interest" description="Disordered" evidence="1">
    <location>
        <begin position="1"/>
        <end position="26"/>
    </location>
</feature>
<dbReference type="Pfam" id="PF04827">
    <property type="entry name" value="Plant_tran"/>
    <property type="match status" value="1"/>
</dbReference>
<dbReference type="PANTHER" id="PTHR47150:SF5">
    <property type="entry name" value="OS07G0546750 PROTEIN"/>
    <property type="match status" value="1"/>
</dbReference>
<evidence type="ECO:0000313" key="3">
    <source>
        <dbReference type="Proteomes" id="UP001229421"/>
    </source>
</evidence>
<gene>
    <name evidence="2" type="ORF">QVD17_36611</name>
</gene>
<reference evidence="2" key="1">
    <citation type="journal article" date="2023" name="bioRxiv">
        <title>Improved chromosome-level genome assembly for marigold (Tagetes erecta).</title>
        <authorList>
            <person name="Jiang F."/>
            <person name="Yuan L."/>
            <person name="Wang S."/>
            <person name="Wang H."/>
            <person name="Xu D."/>
            <person name="Wang A."/>
            <person name="Fan W."/>
        </authorList>
    </citation>
    <scope>NUCLEOTIDE SEQUENCE</scope>
    <source>
        <strain evidence="2">WSJ</strain>
        <tissue evidence="2">Leaf</tissue>
    </source>
</reference>
<evidence type="ECO:0000313" key="2">
    <source>
        <dbReference type="EMBL" id="KAK1410078.1"/>
    </source>
</evidence>
<protein>
    <recommendedName>
        <fullName evidence="4">Harbinger transposase-derived protein</fullName>
    </recommendedName>
</protein>
<dbReference type="PANTHER" id="PTHR47150">
    <property type="entry name" value="OS12G0169200 PROTEIN"/>
    <property type="match status" value="1"/>
</dbReference>
<dbReference type="EMBL" id="JAUHHV010000010">
    <property type="protein sequence ID" value="KAK1410078.1"/>
    <property type="molecule type" value="Genomic_DNA"/>
</dbReference>